<dbReference type="PROSITE" id="PS51257">
    <property type="entry name" value="PROKAR_LIPOPROTEIN"/>
    <property type="match status" value="1"/>
</dbReference>
<evidence type="ECO:0000313" key="3">
    <source>
        <dbReference type="Proteomes" id="UP000216885"/>
    </source>
</evidence>
<evidence type="ECO:0000313" key="2">
    <source>
        <dbReference type="EMBL" id="OZI56586.1"/>
    </source>
</evidence>
<organism evidence="2 3">
    <name type="scientific">Bordetella genomosp. 4</name>
    <dbReference type="NCBI Taxonomy" id="463044"/>
    <lineage>
        <taxon>Bacteria</taxon>
        <taxon>Pseudomonadati</taxon>
        <taxon>Pseudomonadota</taxon>
        <taxon>Betaproteobacteria</taxon>
        <taxon>Burkholderiales</taxon>
        <taxon>Alcaligenaceae</taxon>
        <taxon>Bordetella</taxon>
    </lineage>
</organism>
<dbReference type="RefSeq" id="WP_094821793.1">
    <property type="nucleotide sequence ID" value="NZ_NEVO01000008.1"/>
</dbReference>
<comment type="caution">
    <text evidence="2">The sequence shown here is derived from an EMBL/GenBank/DDBJ whole genome shotgun (WGS) entry which is preliminary data.</text>
</comment>
<protein>
    <recommendedName>
        <fullName evidence="4">DUF3053 domain-containing protein</fullName>
    </recommendedName>
</protein>
<dbReference type="OrthoDB" id="8821151at2"/>
<dbReference type="Proteomes" id="UP000216885">
    <property type="component" value="Unassembled WGS sequence"/>
</dbReference>
<reference evidence="2 3" key="1">
    <citation type="submission" date="2017-05" db="EMBL/GenBank/DDBJ databases">
        <title>Complete and WGS of Bordetella genogroups.</title>
        <authorList>
            <person name="Spilker T."/>
            <person name="LiPuma J."/>
        </authorList>
    </citation>
    <scope>NUCLEOTIDE SEQUENCE [LARGE SCALE GENOMIC DNA]</scope>
    <source>
        <strain evidence="2 3">AU9919</strain>
    </source>
</reference>
<accession>A0A261U3P5</accession>
<keyword evidence="3" id="KW-1185">Reference proteome</keyword>
<evidence type="ECO:0000256" key="1">
    <source>
        <dbReference type="SAM" id="SignalP"/>
    </source>
</evidence>
<evidence type="ECO:0008006" key="4">
    <source>
        <dbReference type="Google" id="ProtNLM"/>
    </source>
</evidence>
<gene>
    <name evidence="2" type="ORF">CAL20_14315</name>
</gene>
<proteinExistence type="predicted"/>
<keyword evidence="1" id="KW-0732">Signal</keyword>
<feature type="signal peptide" evidence="1">
    <location>
        <begin position="1"/>
        <end position="23"/>
    </location>
</feature>
<dbReference type="EMBL" id="NEVQ01000013">
    <property type="protein sequence ID" value="OZI56586.1"/>
    <property type="molecule type" value="Genomic_DNA"/>
</dbReference>
<dbReference type="InterPro" id="IPR021413">
    <property type="entry name" value="DUF3053"/>
</dbReference>
<sequence>MRIAFQFISIVLLSMAIAGCVNKEPEQRAAFIAWLQTQVIDTADRRVPALDETQRDALGDYADQYAVLSAVDNAVQQQMQNLTNAFEHEELASLAQLQARHQTLLADRQALAAGQEALRQAQAHAQSERAEWEQPADLQPVYTKAYDKIATQPVGVLDELTAIALASLDDALRVADFLTKHADQITIEADSAAVRDPSVQRELNQLLDTLNSHAAAVEQAQARLQTLQPL</sequence>
<name>A0A261U3P5_9BORD</name>
<feature type="chain" id="PRO_5013147926" description="DUF3053 domain-containing protein" evidence="1">
    <location>
        <begin position="24"/>
        <end position="230"/>
    </location>
</feature>
<dbReference type="AlphaFoldDB" id="A0A261U3P5"/>
<dbReference type="Pfam" id="PF11254">
    <property type="entry name" value="DUF3053"/>
    <property type="match status" value="1"/>
</dbReference>